<reference evidence="2 3" key="1">
    <citation type="journal article" date="2007" name="PLoS Genet.">
        <title>Patterns and implications of gene gain and loss in the evolution of Prochlorococcus.</title>
        <authorList>
            <person name="Kettler G.C."/>
            <person name="Martiny A.C."/>
            <person name="Huang K."/>
            <person name="Zucker J."/>
            <person name="Coleman M.L."/>
            <person name="Rodrigue S."/>
            <person name="Chen F."/>
            <person name="Lapidus A."/>
            <person name="Ferriera S."/>
            <person name="Johnson J."/>
            <person name="Steglich C."/>
            <person name="Church G.M."/>
            <person name="Richardson P."/>
            <person name="Chisholm S.W."/>
        </authorList>
    </citation>
    <scope>NUCLEOTIDE SEQUENCE [LARGE SCALE GENOMIC DNA]</scope>
    <source>
        <strain evidence="2 3">MIT 9303</strain>
    </source>
</reference>
<protein>
    <submittedName>
        <fullName evidence="2">Uncharacterized protein</fullName>
    </submittedName>
</protein>
<dbReference type="Proteomes" id="UP000002274">
    <property type="component" value="Chromosome"/>
</dbReference>
<dbReference type="EMBL" id="CP000554">
    <property type="protein sequence ID" value="ABM78331.1"/>
    <property type="molecule type" value="Genomic_DNA"/>
</dbReference>
<feature type="compositionally biased region" description="Polar residues" evidence="1">
    <location>
        <begin position="23"/>
        <end position="47"/>
    </location>
</feature>
<dbReference type="AlphaFoldDB" id="A2CA21"/>
<evidence type="ECO:0000313" key="2">
    <source>
        <dbReference type="EMBL" id="ABM78331.1"/>
    </source>
</evidence>
<gene>
    <name evidence="2" type="ordered locus">P9303_15871</name>
</gene>
<dbReference type="InterPro" id="IPR010133">
    <property type="entry name" value="Bacteriocin_signal_seq"/>
</dbReference>
<proteinExistence type="predicted"/>
<dbReference type="KEGG" id="pmf:P9303_15871"/>
<sequence>MTDPEENEDIKEELSTEELKSVSGGSSNNLTSYSRFKGSGISNNREGSGSGMTLRDWEKDRENKVKHTIGHDN</sequence>
<feature type="compositionally biased region" description="Acidic residues" evidence="1">
    <location>
        <begin position="1"/>
        <end position="11"/>
    </location>
</feature>
<name>A2CA21_PROM3</name>
<accession>A2CA21</accession>
<dbReference type="NCBIfam" id="TIGR01847">
    <property type="entry name" value="bacteriocin_sig"/>
    <property type="match status" value="1"/>
</dbReference>
<organism evidence="2 3">
    <name type="scientific">Prochlorococcus marinus (strain MIT 9303)</name>
    <dbReference type="NCBI Taxonomy" id="59922"/>
    <lineage>
        <taxon>Bacteria</taxon>
        <taxon>Bacillati</taxon>
        <taxon>Cyanobacteriota</taxon>
        <taxon>Cyanophyceae</taxon>
        <taxon>Synechococcales</taxon>
        <taxon>Prochlorococcaceae</taxon>
        <taxon>Prochlorococcus</taxon>
    </lineage>
</organism>
<feature type="region of interest" description="Disordered" evidence="1">
    <location>
        <begin position="1"/>
        <end position="73"/>
    </location>
</feature>
<evidence type="ECO:0000313" key="3">
    <source>
        <dbReference type="Proteomes" id="UP000002274"/>
    </source>
</evidence>
<feature type="compositionally biased region" description="Basic and acidic residues" evidence="1">
    <location>
        <begin position="55"/>
        <end position="73"/>
    </location>
</feature>
<dbReference type="BioCyc" id="PMAR59922:G1G80-1383-MONOMER"/>
<dbReference type="RefSeq" id="WP_011826220.1">
    <property type="nucleotide sequence ID" value="NC_008820.1"/>
</dbReference>
<dbReference type="HOGENOM" id="CLU_171809_0_0_3"/>
<evidence type="ECO:0000256" key="1">
    <source>
        <dbReference type="SAM" id="MobiDB-lite"/>
    </source>
</evidence>